<dbReference type="GeneID" id="55994015"/>
<sequence>MSGYNEDKEYIEGLLLSMNYDNADFHRANISSGSITLSGNRFDDITELLRLERTPAQNFSQEPVIPPSGNFQGYEMGESTASWATPSHTGHWSREENRIEVNEDVELSPFEGEVIRAARQIAHHRDNRLFGKPRRTDEHMVIFDEFELSIVDFFQGEDEESAYDEGSGGMTIDNRYNLLRVVRHSMRYRYYEASCENPRQAVTRGQELLINKIRRIRERKGGDGDIPQ</sequence>
<dbReference type="EMBL" id="CP055900">
    <property type="protein sequence ID" value="QKX59386.1"/>
    <property type="molecule type" value="Genomic_DNA"/>
</dbReference>
<gene>
    <name evidence="1" type="ORF">TRUGW13939_06520</name>
</gene>
<keyword evidence="2" id="KW-1185">Reference proteome</keyword>
<dbReference type="AlphaFoldDB" id="A0A7H8R049"/>
<evidence type="ECO:0000313" key="2">
    <source>
        <dbReference type="Proteomes" id="UP000509510"/>
    </source>
</evidence>
<organism evidence="1 2">
    <name type="scientific">Talaromyces rugulosus</name>
    <name type="common">Penicillium rugulosum</name>
    <dbReference type="NCBI Taxonomy" id="121627"/>
    <lineage>
        <taxon>Eukaryota</taxon>
        <taxon>Fungi</taxon>
        <taxon>Dikarya</taxon>
        <taxon>Ascomycota</taxon>
        <taxon>Pezizomycotina</taxon>
        <taxon>Eurotiomycetes</taxon>
        <taxon>Eurotiomycetidae</taxon>
        <taxon>Eurotiales</taxon>
        <taxon>Trichocomaceae</taxon>
        <taxon>Talaromyces</taxon>
        <taxon>Talaromyces sect. Islandici</taxon>
    </lineage>
</organism>
<evidence type="ECO:0000313" key="1">
    <source>
        <dbReference type="EMBL" id="QKX59386.1"/>
    </source>
</evidence>
<proteinExistence type="predicted"/>
<accession>A0A7H8R049</accession>
<dbReference type="Proteomes" id="UP000509510">
    <property type="component" value="Chromosome III"/>
</dbReference>
<dbReference type="RefSeq" id="XP_035345564.1">
    <property type="nucleotide sequence ID" value="XM_035489671.1"/>
</dbReference>
<protein>
    <submittedName>
        <fullName evidence="1">Uncharacterized protein</fullName>
    </submittedName>
</protein>
<dbReference type="KEGG" id="trg:TRUGW13939_06520"/>
<name>A0A7H8R049_TALRU</name>
<reference evidence="2" key="1">
    <citation type="submission" date="2020-06" db="EMBL/GenBank/DDBJ databases">
        <title>A chromosome-scale genome assembly of Talaromyces rugulosus W13939.</title>
        <authorList>
            <person name="Wang B."/>
            <person name="Guo L."/>
            <person name="Ye K."/>
            <person name="Wang L."/>
        </authorList>
    </citation>
    <scope>NUCLEOTIDE SEQUENCE [LARGE SCALE GENOMIC DNA]</scope>
    <source>
        <strain evidence="2">W13939</strain>
    </source>
</reference>